<accession>A0A6N7X142</accession>
<feature type="domain" description="GGDEF" evidence="2">
    <location>
        <begin position="295"/>
        <end position="435"/>
    </location>
</feature>
<dbReference type="Pfam" id="PF13556">
    <property type="entry name" value="HTH_30"/>
    <property type="match status" value="1"/>
</dbReference>
<protein>
    <recommendedName>
        <fullName evidence="2">GGDEF domain-containing protein</fullName>
    </recommendedName>
</protein>
<dbReference type="AlphaFoldDB" id="A0A6N7X142"/>
<dbReference type="PANTHER" id="PTHR33744">
    <property type="entry name" value="CARBOHYDRATE DIACID REGULATOR"/>
    <property type="match status" value="1"/>
</dbReference>
<evidence type="ECO:0000256" key="1">
    <source>
        <dbReference type="ARBA" id="ARBA00006754"/>
    </source>
</evidence>
<dbReference type="InterPro" id="IPR000160">
    <property type="entry name" value="GGDEF_dom"/>
</dbReference>
<reference evidence="3 4" key="1">
    <citation type="submission" date="2019-08" db="EMBL/GenBank/DDBJ databases">
        <title>In-depth cultivation of the pig gut microbiome towards novel bacterial diversity and tailored functional studies.</title>
        <authorList>
            <person name="Wylensek D."/>
            <person name="Hitch T.C.A."/>
            <person name="Clavel T."/>
        </authorList>
    </citation>
    <scope>NUCLEOTIDE SEQUENCE [LARGE SCALE GENOMIC DNA]</scope>
    <source>
        <strain evidence="3 4">WCA-SAB-591-4A-A</strain>
    </source>
</reference>
<dbReference type="Pfam" id="PF17853">
    <property type="entry name" value="GGDEF_2"/>
    <property type="match status" value="1"/>
</dbReference>
<evidence type="ECO:0000259" key="2">
    <source>
        <dbReference type="PROSITE" id="PS50887"/>
    </source>
</evidence>
<dbReference type="RefSeq" id="WP_154538078.1">
    <property type="nucleotide sequence ID" value="NZ_VUNE01000003.1"/>
</dbReference>
<dbReference type="InterPro" id="IPR012914">
    <property type="entry name" value="PucR_dom"/>
</dbReference>
<dbReference type="InterPro" id="IPR042070">
    <property type="entry name" value="PucR_C-HTH_sf"/>
</dbReference>
<dbReference type="PANTHER" id="PTHR33744:SF1">
    <property type="entry name" value="DNA-BINDING TRANSCRIPTIONAL ACTIVATOR ADER"/>
    <property type="match status" value="1"/>
</dbReference>
<keyword evidence="4" id="KW-1185">Reference proteome</keyword>
<organism evidence="3 4">
    <name type="scientific">Peptostreptococcus porci</name>
    <dbReference type="NCBI Taxonomy" id="2652282"/>
    <lineage>
        <taxon>Bacteria</taxon>
        <taxon>Bacillati</taxon>
        <taxon>Bacillota</taxon>
        <taxon>Clostridia</taxon>
        <taxon>Peptostreptococcales</taxon>
        <taxon>Peptostreptococcaceae</taxon>
        <taxon>Peptostreptococcus</taxon>
    </lineage>
</organism>
<gene>
    <name evidence="3" type="ORF">FYJ71_07030</name>
</gene>
<comment type="similarity">
    <text evidence="1">Belongs to the CdaR family.</text>
</comment>
<evidence type="ECO:0000313" key="4">
    <source>
        <dbReference type="Proteomes" id="UP000440713"/>
    </source>
</evidence>
<comment type="caution">
    <text evidence="3">The sequence shown here is derived from an EMBL/GenBank/DDBJ whole genome shotgun (WGS) entry which is preliminary data.</text>
</comment>
<dbReference type="EMBL" id="VUNE01000003">
    <property type="protein sequence ID" value="MST62718.1"/>
    <property type="molecule type" value="Genomic_DNA"/>
</dbReference>
<dbReference type="InterPro" id="IPR025736">
    <property type="entry name" value="PucR_C-HTH_dom"/>
</dbReference>
<evidence type="ECO:0000313" key="3">
    <source>
        <dbReference type="EMBL" id="MST62718.1"/>
    </source>
</evidence>
<proteinExistence type="inferred from homology"/>
<dbReference type="PROSITE" id="PS50887">
    <property type="entry name" value="GGDEF"/>
    <property type="match status" value="1"/>
</dbReference>
<sequence length="536" mass="62362">MNKRVTIRDILNTDEFRDFVVLAGDSALDKEVHSITIMDSPNPFPWSVGGEIVLSSGYIFKKHESEFEELIRKMSDAGIVALFIKLKRYFDYIPQNIIDLGNEIGFVIVSVPVEMSFVDVINPTLSKIINFQTEIIRKSEEILSDFTSLVMNEGDTLTIIKVISEILGEEICYYDMKLNEMYHCKSSCYKDRDFENININQLLVEKESYRVSMNNKIFGYIVFLGRKKGDIYRDEFNALAHANTALILDTQKKLSSMQIENRHKNEFVRDIITNNIRSKMEIEKRAQSFGWTFKETFRTLIVDIDNFKDEYTKMGNTDEKRDINNDLDDIRDNILSTAVRVVKSYFVDSVYVNLSDTAVFLIQNNREDKIDEILEEMSEEIRNTIGNKFDFTVSIGIGESQDDIINVYKSYKEAQMAIKIGRTIYNSNFSLHYKDLGVYRILYSIYQNEDVLSFCKSSIGKVLDYDGQYNTELFSSLQKIADCDWNLKIAAEELYIHYNTMKYRYKKIAEILDKDLNKTEVRTDISLALKIYKMSE</sequence>
<dbReference type="Gene3D" id="1.10.10.2840">
    <property type="entry name" value="PucR C-terminal helix-turn-helix domain"/>
    <property type="match status" value="1"/>
</dbReference>
<name>A0A6N7X142_9FIRM</name>
<dbReference type="Pfam" id="PF07905">
    <property type="entry name" value="PucR"/>
    <property type="match status" value="1"/>
</dbReference>
<dbReference type="InterPro" id="IPR051448">
    <property type="entry name" value="CdaR-like_regulators"/>
</dbReference>
<dbReference type="InterPro" id="IPR041522">
    <property type="entry name" value="CdaR_GGDEF"/>
</dbReference>
<dbReference type="Proteomes" id="UP000440713">
    <property type="component" value="Unassembled WGS sequence"/>
</dbReference>